<evidence type="ECO:0000313" key="3">
    <source>
        <dbReference type="Proteomes" id="UP000291084"/>
    </source>
</evidence>
<accession>A0A0S3QZF3</accession>
<proteinExistence type="predicted"/>
<keyword evidence="1" id="KW-0812">Transmembrane</keyword>
<evidence type="ECO:0000256" key="1">
    <source>
        <dbReference type="SAM" id="Phobius"/>
    </source>
</evidence>
<sequence length="190" mass="22208">MKFYSSATITCILHHLSVTSITPKIHTKHNTDFEGSNYLSLTRNLNGLDFRLLNIFLGNSNSKNTILHRSLHFIHFCILRQSEPPQELPTATLHTMPRIVLIFLLNVSLTAYLKNLIIFYLNLHFLLLQSWNLSLEHVCLWRLLPVHTGTHKCRIFSTRFRERKILEGIPHIQREWIIDVAPSSTEQTWN</sequence>
<protein>
    <submittedName>
        <fullName evidence="2">Uncharacterized protein</fullName>
    </submittedName>
</protein>
<gene>
    <name evidence="2" type="primary">Vigan.01G120700</name>
    <name evidence="2" type="ORF">VIGAN_01120700</name>
</gene>
<dbReference type="EMBL" id="AP015034">
    <property type="protein sequence ID" value="BAT73693.1"/>
    <property type="molecule type" value="Genomic_DNA"/>
</dbReference>
<dbReference type="Proteomes" id="UP000291084">
    <property type="component" value="Chromosome 1"/>
</dbReference>
<feature type="transmembrane region" description="Helical" evidence="1">
    <location>
        <begin position="99"/>
        <end position="121"/>
    </location>
</feature>
<keyword evidence="3" id="KW-1185">Reference proteome</keyword>
<reference evidence="2 3" key="1">
    <citation type="journal article" date="2015" name="Sci. Rep.">
        <title>The power of single molecule real-time sequencing technology in the de novo assembly of a eukaryotic genome.</title>
        <authorList>
            <person name="Sakai H."/>
            <person name="Naito K."/>
            <person name="Ogiso-Tanaka E."/>
            <person name="Takahashi Y."/>
            <person name="Iseki K."/>
            <person name="Muto C."/>
            <person name="Satou K."/>
            <person name="Teruya K."/>
            <person name="Shiroma A."/>
            <person name="Shimoji M."/>
            <person name="Hirano T."/>
            <person name="Itoh T."/>
            <person name="Kaga A."/>
            <person name="Tomooka N."/>
        </authorList>
    </citation>
    <scope>NUCLEOTIDE SEQUENCE [LARGE SCALE GENOMIC DNA]</scope>
    <source>
        <strain evidence="3">cv. Shumari</strain>
    </source>
</reference>
<dbReference type="AlphaFoldDB" id="A0A0S3QZF3"/>
<organism evidence="2 3">
    <name type="scientific">Vigna angularis var. angularis</name>
    <dbReference type="NCBI Taxonomy" id="157739"/>
    <lineage>
        <taxon>Eukaryota</taxon>
        <taxon>Viridiplantae</taxon>
        <taxon>Streptophyta</taxon>
        <taxon>Embryophyta</taxon>
        <taxon>Tracheophyta</taxon>
        <taxon>Spermatophyta</taxon>
        <taxon>Magnoliopsida</taxon>
        <taxon>eudicotyledons</taxon>
        <taxon>Gunneridae</taxon>
        <taxon>Pentapetalae</taxon>
        <taxon>rosids</taxon>
        <taxon>fabids</taxon>
        <taxon>Fabales</taxon>
        <taxon>Fabaceae</taxon>
        <taxon>Papilionoideae</taxon>
        <taxon>50 kb inversion clade</taxon>
        <taxon>NPAAA clade</taxon>
        <taxon>indigoferoid/millettioid clade</taxon>
        <taxon>Phaseoleae</taxon>
        <taxon>Vigna</taxon>
    </lineage>
</organism>
<evidence type="ECO:0000313" key="2">
    <source>
        <dbReference type="EMBL" id="BAT73693.1"/>
    </source>
</evidence>
<keyword evidence="1" id="KW-1133">Transmembrane helix</keyword>
<keyword evidence="1" id="KW-0472">Membrane</keyword>
<name>A0A0S3QZF3_PHAAN</name>